<feature type="transmembrane region" description="Helical" evidence="8">
    <location>
        <begin position="87"/>
        <end position="109"/>
    </location>
</feature>
<keyword evidence="2" id="KW-1003">Cell membrane</keyword>
<dbReference type="GO" id="GO:0016787">
    <property type="term" value="F:hydrolase activity"/>
    <property type="evidence" value="ECO:0007669"/>
    <property type="project" value="UniProtKB-KW"/>
</dbReference>
<evidence type="ECO:0000256" key="2">
    <source>
        <dbReference type="ARBA" id="ARBA00022475"/>
    </source>
</evidence>
<feature type="transmembrane region" description="Helical" evidence="8">
    <location>
        <begin position="116"/>
        <end position="134"/>
    </location>
</feature>
<feature type="domain" description="Phosphatidic acid phosphatase type 2/haloperoxidase" evidence="9">
    <location>
        <begin position="117"/>
        <end position="226"/>
    </location>
</feature>
<accession>A0A1H7A9Z5</accession>
<feature type="transmembrane region" description="Helical" evidence="8">
    <location>
        <begin position="154"/>
        <end position="174"/>
    </location>
</feature>
<evidence type="ECO:0000256" key="6">
    <source>
        <dbReference type="ARBA" id="ARBA00023136"/>
    </source>
</evidence>
<keyword evidence="4" id="KW-0378">Hydrolase</keyword>
<dbReference type="Pfam" id="PF01569">
    <property type="entry name" value="PAP2"/>
    <property type="match status" value="1"/>
</dbReference>
<dbReference type="Gene3D" id="1.20.144.10">
    <property type="entry name" value="Phosphatidic acid phosphatase type 2/haloperoxidase"/>
    <property type="match status" value="2"/>
</dbReference>
<evidence type="ECO:0000313" key="10">
    <source>
        <dbReference type="EMBL" id="SEJ61736.1"/>
    </source>
</evidence>
<evidence type="ECO:0000256" key="3">
    <source>
        <dbReference type="ARBA" id="ARBA00022692"/>
    </source>
</evidence>
<name>A0A1H7A9Z5_9DEIO</name>
<feature type="transmembrane region" description="Helical" evidence="8">
    <location>
        <begin position="181"/>
        <end position="199"/>
    </location>
</feature>
<proteinExistence type="predicted"/>
<evidence type="ECO:0000259" key="9">
    <source>
        <dbReference type="SMART" id="SM00014"/>
    </source>
</evidence>
<dbReference type="SMART" id="SM00014">
    <property type="entry name" value="acidPPc"/>
    <property type="match status" value="1"/>
</dbReference>
<feature type="region of interest" description="Disordered" evidence="7">
    <location>
        <begin position="239"/>
        <end position="260"/>
    </location>
</feature>
<organism evidence="10 11">
    <name type="scientific">Deinococcus reticulitermitis</name>
    <dbReference type="NCBI Taxonomy" id="856736"/>
    <lineage>
        <taxon>Bacteria</taxon>
        <taxon>Thermotogati</taxon>
        <taxon>Deinococcota</taxon>
        <taxon>Deinococci</taxon>
        <taxon>Deinococcales</taxon>
        <taxon>Deinococcaceae</taxon>
        <taxon>Deinococcus</taxon>
    </lineage>
</organism>
<evidence type="ECO:0000313" key="11">
    <source>
        <dbReference type="Proteomes" id="UP000199223"/>
    </source>
</evidence>
<evidence type="ECO:0000256" key="1">
    <source>
        <dbReference type="ARBA" id="ARBA00004651"/>
    </source>
</evidence>
<feature type="transmembrane region" description="Helical" evidence="8">
    <location>
        <begin position="35"/>
        <end position="54"/>
    </location>
</feature>
<dbReference type="CDD" id="cd03392">
    <property type="entry name" value="PAP2_like_2"/>
    <property type="match status" value="1"/>
</dbReference>
<dbReference type="OrthoDB" id="9789113at2"/>
<gene>
    <name evidence="10" type="ORF">SAMN04488058_11227</name>
</gene>
<dbReference type="PANTHER" id="PTHR14969">
    <property type="entry name" value="SPHINGOSINE-1-PHOSPHATE PHOSPHOHYDROLASE"/>
    <property type="match status" value="1"/>
</dbReference>
<reference evidence="11" key="1">
    <citation type="submission" date="2016-10" db="EMBL/GenBank/DDBJ databases">
        <authorList>
            <person name="Varghese N."/>
            <person name="Submissions S."/>
        </authorList>
    </citation>
    <scope>NUCLEOTIDE SEQUENCE [LARGE SCALE GENOMIC DNA]</scope>
    <source>
        <strain evidence="11">CGMCC 1.10218</strain>
    </source>
</reference>
<dbReference type="Proteomes" id="UP000199223">
    <property type="component" value="Unassembled WGS sequence"/>
</dbReference>
<evidence type="ECO:0000256" key="5">
    <source>
        <dbReference type="ARBA" id="ARBA00022989"/>
    </source>
</evidence>
<sequence>MKVLGKGAESNDRMQPTQTPTQVLLPFVRRHGRSLLLLLLVAVLAPLVLFADLAEDIFRDGGFAWDQSILAWYAAHRTPGLTRAAEILAVVGGVGGLPVITLLIAAGLVRARAPHHAAFLVLGLVGAALLNTLAKLVFQRPRPDEVLAVLTERGFSFPSGHAMANAAFGIALALTFWRSRAGWPLAVFGVLWAGLLGASRNYLGVHYPSDVLAGFLASCAWVAGLYLILARRWPELRRSPAGEPDTRGGAALPSPAGRTD</sequence>
<dbReference type="EMBL" id="FNZA01000012">
    <property type="protein sequence ID" value="SEJ61736.1"/>
    <property type="molecule type" value="Genomic_DNA"/>
</dbReference>
<evidence type="ECO:0000256" key="4">
    <source>
        <dbReference type="ARBA" id="ARBA00022801"/>
    </source>
</evidence>
<dbReference type="GO" id="GO:0005886">
    <property type="term" value="C:plasma membrane"/>
    <property type="evidence" value="ECO:0007669"/>
    <property type="project" value="UniProtKB-SubCell"/>
</dbReference>
<dbReference type="InterPro" id="IPR000326">
    <property type="entry name" value="PAP2/HPO"/>
</dbReference>
<evidence type="ECO:0000256" key="7">
    <source>
        <dbReference type="SAM" id="MobiDB-lite"/>
    </source>
</evidence>
<comment type="subcellular location">
    <subcellularLocation>
        <location evidence="1">Cell membrane</location>
        <topology evidence="1">Multi-pass membrane protein</topology>
    </subcellularLocation>
</comment>
<keyword evidence="11" id="KW-1185">Reference proteome</keyword>
<dbReference type="PANTHER" id="PTHR14969:SF62">
    <property type="entry name" value="DECAPRENYLPHOSPHORYL-5-PHOSPHORIBOSE PHOSPHATASE RV3807C-RELATED"/>
    <property type="match status" value="1"/>
</dbReference>
<dbReference type="STRING" id="856736.SAMN04488058_11227"/>
<keyword evidence="3 8" id="KW-0812">Transmembrane</keyword>
<feature type="transmembrane region" description="Helical" evidence="8">
    <location>
        <begin position="211"/>
        <end position="229"/>
    </location>
</feature>
<dbReference type="InterPro" id="IPR036938">
    <property type="entry name" value="PAP2/HPO_sf"/>
</dbReference>
<keyword evidence="6 8" id="KW-0472">Membrane</keyword>
<evidence type="ECO:0000256" key="8">
    <source>
        <dbReference type="SAM" id="Phobius"/>
    </source>
</evidence>
<dbReference type="SUPFAM" id="SSF48317">
    <property type="entry name" value="Acid phosphatase/Vanadium-dependent haloperoxidase"/>
    <property type="match status" value="1"/>
</dbReference>
<keyword evidence="5 8" id="KW-1133">Transmembrane helix</keyword>
<dbReference type="AlphaFoldDB" id="A0A1H7A9Z5"/>
<protein>
    <submittedName>
        <fullName evidence="10">Undecaprenyl-diphosphatase</fullName>
    </submittedName>
</protein>